<protein>
    <submittedName>
        <fullName evidence="3">DUF4191 domain-containing protein</fullName>
    </submittedName>
</protein>
<gene>
    <name evidence="3" type="ORF">GCM10009737_33450</name>
</gene>
<dbReference type="Pfam" id="PF13829">
    <property type="entry name" value="DUF4191"/>
    <property type="match status" value="1"/>
</dbReference>
<feature type="region of interest" description="Disordered" evidence="1">
    <location>
        <begin position="1"/>
        <end position="26"/>
    </location>
</feature>
<dbReference type="Proteomes" id="UP001501612">
    <property type="component" value="Unassembled WGS sequence"/>
</dbReference>
<organism evidence="3 4">
    <name type="scientific">Nocardioides lentus</name>
    <dbReference type="NCBI Taxonomy" id="338077"/>
    <lineage>
        <taxon>Bacteria</taxon>
        <taxon>Bacillati</taxon>
        <taxon>Actinomycetota</taxon>
        <taxon>Actinomycetes</taxon>
        <taxon>Propionibacteriales</taxon>
        <taxon>Nocardioidaceae</taxon>
        <taxon>Nocardioides</taxon>
    </lineage>
</organism>
<feature type="transmembrane region" description="Helical" evidence="2">
    <location>
        <begin position="74"/>
        <end position="93"/>
    </location>
</feature>
<comment type="caution">
    <text evidence="3">The sequence shown here is derived from an EMBL/GenBank/DDBJ whole genome shotgun (WGS) entry which is preliminary data.</text>
</comment>
<dbReference type="EMBL" id="BAAAMY010000010">
    <property type="protein sequence ID" value="GAA1928832.1"/>
    <property type="molecule type" value="Genomic_DNA"/>
</dbReference>
<evidence type="ECO:0000313" key="4">
    <source>
        <dbReference type="Proteomes" id="UP001501612"/>
    </source>
</evidence>
<evidence type="ECO:0000313" key="3">
    <source>
        <dbReference type="EMBL" id="GAA1928832.1"/>
    </source>
</evidence>
<keyword evidence="2" id="KW-0812">Transmembrane</keyword>
<dbReference type="InterPro" id="IPR025445">
    <property type="entry name" value="DUF4191"/>
</dbReference>
<proteinExistence type="predicted"/>
<evidence type="ECO:0000256" key="2">
    <source>
        <dbReference type="SAM" id="Phobius"/>
    </source>
</evidence>
<feature type="transmembrane region" description="Helical" evidence="2">
    <location>
        <begin position="46"/>
        <end position="68"/>
    </location>
</feature>
<keyword evidence="4" id="KW-1185">Reference proteome</keyword>
<sequence length="249" mass="26840">MSSTTPKPSRAEKRAAKKAAKANGQPGRIAQIRDTYRMTKKGDPKIGPILLATFVVGALVGFGIFWFIPGPRLLFSIPGALLFGLLAVVIVFGRRAQSSAYAQMEGQKGAAAAALSMLKRNWKTDPAVGFNKQQDVVHRVIGPPGIVLVGEGDSPARLRTLMTSERKKHERVLGDVPVSEVVCGRGDGEVPLPKLVKHIQKMDKKVKPAELTDVRARIKAVDARRGAVPLPKGPVPTSMKGMRANMRGR</sequence>
<keyword evidence="2" id="KW-0472">Membrane</keyword>
<name>A0ABP5B321_9ACTN</name>
<feature type="region of interest" description="Disordered" evidence="1">
    <location>
        <begin position="227"/>
        <end position="249"/>
    </location>
</feature>
<evidence type="ECO:0000256" key="1">
    <source>
        <dbReference type="SAM" id="MobiDB-lite"/>
    </source>
</evidence>
<reference evidence="4" key="1">
    <citation type="journal article" date="2019" name="Int. J. Syst. Evol. Microbiol.">
        <title>The Global Catalogue of Microorganisms (GCM) 10K type strain sequencing project: providing services to taxonomists for standard genome sequencing and annotation.</title>
        <authorList>
            <consortium name="The Broad Institute Genomics Platform"/>
            <consortium name="The Broad Institute Genome Sequencing Center for Infectious Disease"/>
            <person name="Wu L."/>
            <person name="Ma J."/>
        </authorList>
    </citation>
    <scope>NUCLEOTIDE SEQUENCE [LARGE SCALE GENOMIC DNA]</scope>
    <source>
        <strain evidence="4">JCM 14046</strain>
    </source>
</reference>
<accession>A0ABP5B321</accession>
<dbReference type="RefSeq" id="WP_344008780.1">
    <property type="nucleotide sequence ID" value="NZ_BAAAMY010000010.1"/>
</dbReference>
<keyword evidence="2" id="KW-1133">Transmembrane helix</keyword>